<evidence type="ECO:0000313" key="2">
    <source>
        <dbReference type="Proteomes" id="UP001243286"/>
    </source>
</evidence>
<reference evidence="1 2" key="1">
    <citation type="submission" date="2023-04" db="EMBL/GenBank/DDBJ databases">
        <title>Antarctic isolates genomes.</title>
        <authorList>
            <person name="Dimov S.G."/>
        </authorList>
    </citation>
    <scope>NUCLEOTIDE SEQUENCE [LARGE SCALE GENOMIC DNA]</scope>
    <source>
        <strain evidence="1 2">AL19</strain>
    </source>
</reference>
<protein>
    <submittedName>
        <fullName evidence="1">Uncharacterized protein</fullName>
    </submittedName>
</protein>
<sequence length="109" mass="11979">MSTRRDKQVDLNRAAVAESADVQEVQQVQEQQDVTLIYVGPSLKTLQKYSVFQNGLPAYVDEHIEKCPAIRGLLIPVDQLAAAEQSAKEMGSKEAILSQTISDYAGSEQ</sequence>
<dbReference type="Proteomes" id="UP001243286">
    <property type="component" value="Unassembled WGS sequence"/>
</dbReference>
<comment type="caution">
    <text evidence="1">The sequence shown here is derived from an EMBL/GenBank/DDBJ whole genome shotgun (WGS) entry which is preliminary data.</text>
</comment>
<gene>
    <name evidence="1" type="ORF">QK289_04085</name>
</gene>
<keyword evidence="2" id="KW-1185">Reference proteome</keyword>
<organism evidence="1 2">
    <name type="scientific">Exiguobacterium antarcticum</name>
    <dbReference type="NCBI Taxonomy" id="132920"/>
    <lineage>
        <taxon>Bacteria</taxon>
        <taxon>Bacillati</taxon>
        <taxon>Bacillota</taxon>
        <taxon>Bacilli</taxon>
        <taxon>Bacillales</taxon>
        <taxon>Bacillales Family XII. Incertae Sedis</taxon>
        <taxon>Exiguobacterium</taxon>
    </lineage>
</organism>
<proteinExistence type="predicted"/>
<accession>A0ABT6R050</accession>
<dbReference type="RefSeq" id="WP_282354722.1">
    <property type="nucleotide sequence ID" value="NZ_JASBQV010000004.1"/>
</dbReference>
<name>A0ABT6R050_9BACL</name>
<evidence type="ECO:0000313" key="1">
    <source>
        <dbReference type="EMBL" id="MDI3234177.1"/>
    </source>
</evidence>
<dbReference type="EMBL" id="JASBQV010000004">
    <property type="protein sequence ID" value="MDI3234177.1"/>
    <property type="molecule type" value="Genomic_DNA"/>
</dbReference>